<accession>A0A1B2HBY9</accession>
<dbReference type="STRING" id="1586287.BBK82_03265"/>
<dbReference type="EMBL" id="CP016793">
    <property type="protein sequence ID" value="ANZ35237.1"/>
    <property type="molecule type" value="Genomic_DNA"/>
</dbReference>
<dbReference type="KEGG" id="led:BBK82_03265"/>
<dbReference type="AlphaFoldDB" id="A0A1B2HBY9"/>
<reference evidence="1 2" key="1">
    <citation type="submission" date="2016-07" db="EMBL/GenBank/DDBJ databases">
        <title>Complete genome sequence of the Lentzea guizhouensis DHS C013.</title>
        <authorList>
            <person name="Cao C."/>
        </authorList>
    </citation>
    <scope>NUCLEOTIDE SEQUENCE [LARGE SCALE GENOMIC DNA]</scope>
    <source>
        <strain evidence="1 2">DHS C013</strain>
    </source>
</reference>
<sequence length="74" mass="8247">MIVRDRVSIRKTAPQEWTVTWPRLGFGDPEVTSFASWAGARDHVVGLLARLRWGSTDTGTEPCTSRSAARWTST</sequence>
<proteinExistence type="predicted"/>
<name>A0A1B2HBY9_9PSEU</name>
<organism evidence="1 2">
    <name type="scientific">Lentzea guizhouensis</name>
    <dbReference type="NCBI Taxonomy" id="1586287"/>
    <lineage>
        <taxon>Bacteria</taxon>
        <taxon>Bacillati</taxon>
        <taxon>Actinomycetota</taxon>
        <taxon>Actinomycetes</taxon>
        <taxon>Pseudonocardiales</taxon>
        <taxon>Pseudonocardiaceae</taxon>
        <taxon>Lentzea</taxon>
    </lineage>
</organism>
<evidence type="ECO:0000313" key="1">
    <source>
        <dbReference type="EMBL" id="ANZ35237.1"/>
    </source>
</evidence>
<evidence type="ECO:0000313" key="2">
    <source>
        <dbReference type="Proteomes" id="UP000093053"/>
    </source>
</evidence>
<dbReference type="Proteomes" id="UP000093053">
    <property type="component" value="Chromosome"/>
</dbReference>
<protein>
    <submittedName>
        <fullName evidence="1">Uncharacterized protein</fullName>
    </submittedName>
</protein>
<gene>
    <name evidence="1" type="ORF">BBK82_03265</name>
</gene>
<keyword evidence="2" id="KW-1185">Reference proteome</keyword>